<sequence length="408" mass="44013">MQESENLLVGLDIGTTKICAVVGEMLDDEINIIGVGCHPSTGLRKGSVVNIESTVDSIKKAVEEAEIMADCNISSVYVGIAGNHIKGFNSHGIIAIKGREITEMDVERVIDAAKAVAIPPDREILHVISQEFIVDEMTSIQNPVGMTAVRLEAKIHIITGAVSAARNIIKCCHKAGLEVCDIALESLASGYAVLTNEEKELGCILADMGGGTTDLALFKDNNLKFIYELTVGGHNLTNDISIGLRTPLPEAEKIKTKHGTCIPQNVRPHDVIEVPAVGGRAPKRLPKAILAEILEPRVEEIFTLLKQELFSNGLENSYPAGFILTGGSVVMDGISEMAESVFSVPVRIGEVERIGGLKDIVKNPAYATGVGLIIFGSKTSCRIQNVKSDSQMLQMIFNKMKQWFKNII</sequence>
<comment type="function">
    <text evidence="5 6">Cell division protein that is involved in the assembly of the Z ring. May serve as a membrane anchor for the Z ring.</text>
</comment>
<gene>
    <name evidence="5 8" type="primary">ftsA</name>
    <name evidence="8" type="ORF">CSA25_01670</name>
</gene>
<dbReference type="SMART" id="SM00842">
    <property type="entry name" value="FtsA"/>
    <property type="match status" value="1"/>
</dbReference>
<dbReference type="InterPro" id="IPR020823">
    <property type="entry name" value="Cell_div_FtsA"/>
</dbReference>
<evidence type="ECO:0000256" key="2">
    <source>
        <dbReference type="ARBA" id="ARBA00022618"/>
    </source>
</evidence>
<dbReference type="GO" id="GO:0009898">
    <property type="term" value="C:cytoplasmic side of plasma membrane"/>
    <property type="evidence" value="ECO:0007669"/>
    <property type="project" value="UniProtKB-UniRule"/>
</dbReference>
<comment type="similarity">
    <text evidence="5 6">Belongs to the FtsA/MreB family.</text>
</comment>
<dbReference type="FunFam" id="3.30.1490.110:FF:000001">
    <property type="entry name" value="Cell division protein FtsA"/>
    <property type="match status" value="1"/>
</dbReference>
<keyword evidence="1 5" id="KW-1003">Cell membrane</keyword>
<dbReference type="PANTHER" id="PTHR32432:SF4">
    <property type="entry name" value="CELL DIVISION PROTEIN FTSA"/>
    <property type="match status" value="1"/>
</dbReference>
<dbReference type="PANTHER" id="PTHR32432">
    <property type="entry name" value="CELL DIVISION PROTEIN FTSA-RELATED"/>
    <property type="match status" value="1"/>
</dbReference>
<evidence type="ECO:0000256" key="4">
    <source>
        <dbReference type="ARBA" id="ARBA00023306"/>
    </source>
</evidence>
<evidence type="ECO:0000256" key="3">
    <source>
        <dbReference type="ARBA" id="ARBA00023136"/>
    </source>
</evidence>
<dbReference type="NCBIfam" id="TIGR01174">
    <property type="entry name" value="ftsA"/>
    <property type="match status" value="1"/>
</dbReference>
<dbReference type="GO" id="GO:0043093">
    <property type="term" value="P:FtsZ-dependent cytokinesis"/>
    <property type="evidence" value="ECO:0007669"/>
    <property type="project" value="UniProtKB-UniRule"/>
</dbReference>
<accession>A0A2G6MT77</accession>
<dbReference type="Pfam" id="PF14450">
    <property type="entry name" value="FtsA"/>
    <property type="match status" value="2"/>
</dbReference>
<dbReference type="EMBL" id="PDTI01000014">
    <property type="protein sequence ID" value="PIE63191.1"/>
    <property type="molecule type" value="Genomic_DNA"/>
</dbReference>
<dbReference type="AlphaFoldDB" id="A0A2G6MT77"/>
<evidence type="ECO:0000313" key="9">
    <source>
        <dbReference type="Proteomes" id="UP000231203"/>
    </source>
</evidence>
<proteinExistence type="inferred from homology"/>
<feature type="domain" description="SHS2" evidence="7">
    <location>
        <begin position="8"/>
        <end position="193"/>
    </location>
</feature>
<comment type="caution">
    <text evidence="8">The sequence shown here is derived from an EMBL/GenBank/DDBJ whole genome shotgun (WGS) entry which is preliminary data.</text>
</comment>
<evidence type="ECO:0000256" key="6">
    <source>
        <dbReference type="PIRNR" id="PIRNR003101"/>
    </source>
</evidence>
<dbReference type="PIRSF" id="PIRSF003101">
    <property type="entry name" value="FtsA"/>
    <property type="match status" value="1"/>
</dbReference>
<dbReference type="CDD" id="cd24048">
    <property type="entry name" value="ASKHA_NBD_FtsA"/>
    <property type="match status" value="1"/>
</dbReference>
<evidence type="ECO:0000256" key="1">
    <source>
        <dbReference type="ARBA" id="ARBA00022475"/>
    </source>
</evidence>
<evidence type="ECO:0000259" key="7">
    <source>
        <dbReference type="SMART" id="SM00842"/>
    </source>
</evidence>
<dbReference type="Pfam" id="PF02491">
    <property type="entry name" value="SHS2_FTSA"/>
    <property type="match status" value="1"/>
</dbReference>
<dbReference type="SUPFAM" id="SSF53067">
    <property type="entry name" value="Actin-like ATPase domain"/>
    <property type="match status" value="2"/>
</dbReference>
<name>A0A2G6MT77_9BACT</name>
<dbReference type="HAMAP" id="MF_02033">
    <property type="entry name" value="FtsA"/>
    <property type="match status" value="1"/>
</dbReference>
<dbReference type="Gene3D" id="3.30.1490.110">
    <property type="match status" value="1"/>
</dbReference>
<evidence type="ECO:0000256" key="5">
    <source>
        <dbReference type="HAMAP-Rule" id="MF_02033"/>
    </source>
</evidence>
<dbReference type="Gene3D" id="3.30.420.40">
    <property type="match status" value="2"/>
</dbReference>
<dbReference type="InterPro" id="IPR043129">
    <property type="entry name" value="ATPase_NBD"/>
</dbReference>
<keyword evidence="4 5" id="KW-0131">Cell cycle</keyword>
<keyword evidence="3 5" id="KW-0472">Membrane</keyword>
<dbReference type="InterPro" id="IPR050696">
    <property type="entry name" value="FtsA/MreB"/>
</dbReference>
<evidence type="ECO:0000313" key="8">
    <source>
        <dbReference type="EMBL" id="PIE63191.1"/>
    </source>
</evidence>
<dbReference type="Proteomes" id="UP000231203">
    <property type="component" value="Unassembled WGS sequence"/>
</dbReference>
<comment type="subcellular location">
    <subcellularLocation>
        <location evidence="5">Cell membrane</location>
        <topology evidence="5">Peripheral membrane protein</topology>
        <orientation evidence="5">Cytoplasmic side</orientation>
    </subcellularLocation>
    <text evidence="5">Localizes to the Z ring in an FtsZ-dependent manner. Targeted to the membrane through a conserved C-terminal amphipathic helix.</text>
</comment>
<dbReference type="GO" id="GO:0032153">
    <property type="term" value="C:cell division site"/>
    <property type="evidence" value="ECO:0007669"/>
    <property type="project" value="UniProtKB-UniRule"/>
</dbReference>
<reference evidence="8 9" key="1">
    <citation type="submission" date="2017-10" db="EMBL/GenBank/DDBJ databases">
        <title>Novel microbial diversity and functional potential in the marine mammal oral microbiome.</title>
        <authorList>
            <person name="Dudek N.K."/>
            <person name="Sun C.L."/>
            <person name="Burstein D."/>
            <person name="Kantor R.S."/>
            <person name="Aliaga Goltsman D.S."/>
            <person name="Bik E.M."/>
            <person name="Thomas B.C."/>
            <person name="Banfield J.F."/>
            <person name="Relman D.A."/>
        </authorList>
    </citation>
    <scope>NUCLEOTIDE SEQUENCE [LARGE SCALE GENOMIC DNA]</scope>
    <source>
        <strain evidence="8">DOLJORAL78_47_202</strain>
    </source>
</reference>
<protein>
    <recommendedName>
        <fullName evidence="5 6">Cell division protein FtsA</fullName>
    </recommendedName>
</protein>
<keyword evidence="2 5" id="KW-0132">Cell division</keyword>
<comment type="subunit">
    <text evidence="5">Self-interacts. Interacts with FtsZ.</text>
</comment>
<dbReference type="InterPro" id="IPR003494">
    <property type="entry name" value="SHS2_FtsA"/>
</dbReference>
<organism evidence="8 9">
    <name type="scientific">Desulfobacter postgatei</name>
    <dbReference type="NCBI Taxonomy" id="2293"/>
    <lineage>
        <taxon>Bacteria</taxon>
        <taxon>Pseudomonadati</taxon>
        <taxon>Thermodesulfobacteriota</taxon>
        <taxon>Desulfobacteria</taxon>
        <taxon>Desulfobacterales</taxon>
        <taxon>Desulfobacteraceae</taxon>
        <taxon>Desulfobacter</taxon>
    </lineage>
</organism>